<dbReference type="InterPro" id="IPR000914">
    <property type="entry name" value="SBP_5_dom"/>
</dbReference>
<feature type="region of interest" description="Disordered" evidence="1">
    <location>
        <begin position="63"/>
        <end position="82"/>
    </location>
</feature>
<gene>
    <name evidence="4" type="ORF">KBB96_12435</name>
</gene>
<evidence type="ECO:0000313" key="5">
    <source>
        <dbReference type="Proteomes" id="UP000676169"/>
    </source>
</evidence>
<dbReference type="SUPFAM" id="SSF53850">
    <property type="entry name" value="Periplasmic binding protein-like II"/>
    <property type="match status" value="1"/>
</dbReference>
<dbReference type="Gene3D" id="3.40.190.10">
    <property type="entry name" value="Periplasmic binding protein-like II"/>
    <property type="match status" value="1"/>
</dbReference>
<evidence type="ECO:0000256" key="1">
    <source>
        <dbReference type="SAM" id="MobiDB-lite"/>
    </source>
</evidence>
<evidence type="ECO:0000259" key="3">
    <source>
        <dbReference type="Pfam" id="PF00496"/>
    </source>
</evidence>
<dbReference type="Pfam" id="PF00496">
    <property type="entry name" value="SBP_bac_5"/>
    <property type="match status" value="1"/>
</dbReference>
<dbReference type="PANTHER" id="PTHR30290">
    <property type="entry name" value="PERIPLASMIC BINDING COMPONENT OF ABC TRANSPORTER"/>
    <property type="match status" value="1"/>
</dbReference>
<feature type="chain" id="PRO_5037378481" description="Solute-binding protein family 5 domain-containing protein" evidence="2">
    <location>
        <begin position="25"/>
        <end position="686"/>
    </location>
</feature>
<dbReference type="Proteomes" id="UP000676169">
    <property type="component" value="Chromosome"/>
</dbReference>
<sequence length="686" mass="79859">MMRPLLVFVAVVFTAVLSSCQRQAGSGEAAYDNTAERIAFYERYNAEVLKKLQDRRAELDAALAKDLPDPERKDKKSESDALNHHLERPKYFEVFTEADLPKDLQWEDGQEQPDLGSPKAKKGGTYHNIIQGNTYPPTIRCVGAEANNSFRNCHWDDIEIGLTSFHPDTARVMPGVSDRWSVAADGQTIYYHIDKDARWSDGKKVKSGDFMMTFYVYLSRYLTEPYYRTYFGEQYWGIATYGDDYLCIRLAYPKPLAAAQAGVYAFQEDFYREFGPDFEKRYNWRPRPTTGAYKIREEDIDKGRSIAMTRVKDWWAKDKKFYRNRFNADRIEYTLVRDEEKVFQLFLRGEVDCYLLNDAKKWYEKTEVPQVFDGYIEKATFYNEYPAISRGLYFNLSRPLLSNQDIRIGLQHASNFEKVIEMDLRGDGERLNLLCAGFGEFSNPNVRTRPFSIHLAREAFARAGFTKAGADGVLENAQGQRLSFTINFSKHPIIDPIMLRIKEEALRCGVEYKLEGMDGTASFQKVLRKEHEIAFTGWQLTPPFPDYFQQFHSSEAYEPGSDKPRPMTNNISVFSDSSVDPILEENRAARSLESIKDSSWKIEEIMNDRAIWVPSYERPFFRVGYWRWVRWPDNFNVRLTNEADTSYVHWIDSDIKADTEDAMKHGRTFPEQNLIFDQYRKKTPEK</sequence>
<dbReference type="GO" id="GO:1904680">
    <property type="term" value="F:peptide transmembrane transporter activity"/>
    <property type="evidence" value="ECO:0007669"/>
    <property type="project" value="TreeGrafter"/>
</dbReference>
<dbReference type="KEGG" id="lamb:KBB96_12435"/>
<feature type="compositionally biased region" description="Basic and acidic residues" evidence="1">
    <location>
        <begin position="66"/>
        <end position="82"/>
    </location>
</feature>
<feature type="signal peptide" evidence="2">
    <location>
        <begin position="1"/>
        <end position="24"/>
    </location>
</feature>
<dbReference type="GO" id="GO:0015833">
    <property type="term" value="P:peptide transport"/>
    <property type="evidence" value="ECO:0007669"/>
    <property type="project" value="TreeGrafter"/>
</dbReference>
<feature type="domain" description="Solute-binding protein family 5" evidence="3">
    <location>
        <begin position="172"/>
        <end position="552"/>
    </location>
</feature>
<dbReference type="RefSeq" id="WP_211629768.1">
    <property type="nucleotide sequence ID" value="NZ_CP073100.1"/>
</dbReference>
<organism evidence="4 5">
    <name type="scientific">Luteolibacter ambystomatis</name>
    <dbReference type="NCBI Taxonomy" id="2824561"/>
    <lineage>
        <taxon>Bacteria</taxon>
        <taxon>Pseudomonadati</taxon>
        <taxon>Verrucomicrobiota</taxon>
        <taxon>Verrucomicrobiia</taxon>
        <taxon>Verrucomicrobiales</taxon>
        <taxon>Verrucomicrobiaceae</taxon>
        <taxon>Luteolibacter</taxon>
    </lineage>
</organism>
<dbReference type="AlphaFoldDB" id="A0A975IY21"/>
<evidence type="ECO:0000256" key="2">
    <source>
        <dbReference type="SAM" id="SignalP"/>
    </source>
</evidence>
<accession>A0A975IY21</accession>
<dbReference type="Gene3D" id="3.10.105.10">
    <property type="entry name" value="Dipeptide-binding Protein, Domain 3"/>
    <property type="match status" value="1"/>
</dbReference>
<keyword evidence="5" id="KW-1185">Reference proteome</keyword>
<name>A0A975IY21_9BACT</name>
<proteinExistence type="predicted"/>
<evidence type="ECO:0000313" key="4">
    <source>
        <dbReference type="EMBL" id="QUE49679.1"/>
    </source>
</evidence>
<dbReference type="PROSITE" id="PS51257">
    <property type="entry name" value="PROKAR_LIPOPROTEIN"/>
    <property type="match status" value="1"/>
</dbReference>
<keyword evidence="2" id="KW-0732">Signal</keyword>
<protein>
    <recommendedName>
        <fullName evidence="3">Solute-binding protein family 5 domain-containing protein</fullName>
    </recommendedName>
</protein>
<reference evidence="4" key="1">
    <citation type="submission" date="2021-04" db="EMBL/GenBank/DDBJ databases">
        <title>Luteolibacter sp. 32A isolated from the skin of an Anderson's salamander (Ambystoma andersonii).</title>
        <authorList>
            <person name="Spergser J."/>
            <person name="Busse H.-J."/>
        </authorList>
    </citation>
    <scope>NUCLEOTIDE SEQUENCE</scope>
    <source>
        <strain evidence="4">32A</strain>
    </source>
</reference>
<dbReference type="InterPro" id="IPR039424">
    <property type="entry name" value="SBP_5"/>
</dbReference>
<dbReference type="EMBL" id="CP073100">
    <property type="protein sequence ID" value="QUE49679.1"/>
    <property type="molecule type" value="Genomic_DNA"/>
</dbReference>